<dbReference type="GO" id="GO:0005634">
    <property type="term" value="C:nucleus"/>
    <property type="evidence" value="ECO:0007669"/>
    <property type="project" value="TreeGrafter"/>
</dbReference>
<evidence type="ECO:0000256" key="1">
    <source>
        <dbReference type="ARBA" id="ARBA00022468"/>
    </source>
</evidence>
<keyword evidence="5" id="KW-1185">Reference proteome</keyword>
<dbReference type="GO" id="GO:0031267">
    <property type="term" value="F:small GTPase binding"/>
    <property type="evidence" value="ECO:0007669"/>
    <property type="project" value="TreeGrafter"/>
</dbReference>
<evidence type="ECO:0000313" key="4">
    <source>
        <dbReference type="EMBL" id="KAF0731476.1"/>
    </source>
</evidence>
<keyword evidence="2" id="KW-0433">Leucine-rich repeat</keyword>
<accession>A0A6G0WVA0</accession>
<keyword evidence="1" id="KW-0343">GTPase activation</keyword>
<dbReference type="GO" id="GO:0005096">
    <property type="term" value="F:GTPase activator activity"/>
    <property type="evidence" value="ECO:0007669"/>
    <property type="project" value="UniProtKB-KW"/>
</dbReference>
<dbReference type="SUPFAM" id="SSF52047">
    <property type="entry name" value="RNI-like"/>
    <property type="match status" value="1"/>
</dbReference>
<evidence type="ECO:0000256" key="3">
    <source>
        <dbReference type="ARBA" id="ARBA00022737"/>
    </source>
</evidence>
<dbReference type="GO" id="GO:0048471">
    <property type="term" value="C:perinuclear region of cytoplasm"/>
    <property type="evidence" value="ECO:0007669"/>
    <property type="project" value="TreeGrafter"/>
</dbReference>
<dbReference type="AlphaFoldDB" id="A0A6G0WVA0"/>
<keyword evidence="3" id="KW-0677">Repeat</keyword>
<dbReference type="InterPro" id="IPR027038">
    <property type="entry name" value="RanGap"/>
</dbReference>
<proteinExistence type="predicted"/>
<dbReference type="InterPro" id="IPR001611">
    <property type="entry name" value="Leu-rich_rpt"/>
</dbReference>
<dbReference type="Pfam" id="PF13516">
    <property type="entry name" value="LRR_6"/>
    <property type="match status" value="2"/>
</dbReference>
<dbReference type="EMBL" id="VJMJ01000142">
    <property type="protein sequence ID" value="KAF0731476.1"/>
    <property type="molecule type" value="Genomic_DNA"/>
</dbReference>
<sequence>MAPLLPSEILTKIARYVPDNETLFALLDVFHSMEVLDTFQHLWELGRVLPRSQLWPDLRLTALDPSFRIHAQAVQSLFSHVELVNMFDLEIVSTAASISIEGCPFPSELSTPLTEWFNHLARLPVVSISSHRFENRNSPYPIRSLLAVLPTMNQINSLSLSVADASSLAGIFRALPQSSITALSLTGLLDVYLRWDMDQVLTTQMVEDATRWLVSRPVTSLSLEMFEIFCDMDALERFCEALGTSASLKTLRLSHCRLPEMVELALSPSVICLELPSCGIDLDALESLCRILPYSQVVELNLSGNDIGADGMEHLASCLIDTKIQRLGVERCGITDRGCAALAHILPHSSLEEVDLARNQISDEGARHLADAIPHAVRLKKINLRANDLWGLGMASLVEAAAEAEALDLLVLAHNFISVSNLQMLQKLIQNLALPIERIDLGDK</sequence>
<dbReference type="PANTHER" id="PTHR24113">
    <property type="entry name" value="RAN GTPASE-ACTIVATING PROTEIN 1"/>
    <property type="match status" value="1"/>
</dbReference>
<dbReference type="Proteomes" id="UP000481153">
    <property type="component" value="Unassembled WGS sequence"/>
</dbReference>
<protein>
    <recommendedName>
        <fullName evidence="6">F-box domain-containing protein</fullName>
    </recommendedName>
</protein>
<organism evidence="4 5">
    <name type="scientific">Aphanomyces euteiches</name>
    <dbReference type="NCBI Taxonomy" id="100861"/>
    <lineage>
        <taxon>Eukaryota</taxon>
        <taxon>Sar</taxon>
        <taxon>Stramenopiles</taxon>
        <taxon>Oomycota</taxon>
        <taxon>Saprolegniomycetes</taxon>
        <taxon>Saprolegniales</taxon>
        <taxon>Verrucalvaceae</taxon>
        <taxon>Aphanomyces</taxon>
    </lineage>
</organism>
<dbReference type="VEuPathDB" id="FungiDB:AeMF1_004522"/>
<dbReference type="InterPro" id="IPR032675">
    <property type="entry name" value="LRR_dom_sf"/>
</dbReference>
<gene>
    <name evidence="4" type="ORF">Ae201684_011270</name>
</gene>
<dbReference type="GO" id="GO:0005829">
    <property type="term" value="C:cytosol"/>
    <property type="evidence" value="ECO:0007669"/>
    <property type="project" value="TreeGrafter"/>
</dbReference>
<dbReference type="PANTHER" id="PTHR24113:SF12">
    <property type="entry name" value="RAN GTPASE-ACTIVATING PROTEIN 1"/>
    <property type="match status" value="1"/>
</dbReference>
<dbReference type="SMART" id="SM00368">
    <property type="entry name" value="LRR_RI"/>
    <property type="match status" value="3"/>
</dbReference>
<dbReference type="VEuPathDB" id="FungiDB:AeMF1_004521"/>
<comment type="caution">
    <text evidence="4">The sequence shown here is derived from an EMBL/GenBank/DDBJ whole genome shotgun (WGS) entry which is preliminary data.</text>
</comment>
<evidence type="ECO:0008006" key="6">
    <source>
        <dbReference type="Google" id="ProtNLM"/>
    </source>
</evidence>
<evidence type="ECO:0000313" key="5">
    <source>
        <dbReference type="Proteomes" id="UP000481153"/>
    </source>
</evidence>
<name>A0A6G0WVA0_9STRA</name>
<dbReference type="Gene3D" id="3.80.10.10">
    <property type="entry name" value="Ribonuclease Inhibitor"/>
    <property type="match status" value="2"/>
</dbReference>
<reference evidence="4 5" key="1">
    <citation type="submission" date="2019-07" db="EMBL/GenBank/DDBJ databases">
        <title>Genomics analysis of Aphanomyces spp. identifies a new class of oomycete effector associated with host adaptation.</title>
        <authorList>
            <person name="Gaulin E."/>
        </authorList>
    </citation>
    <scope>NUCLEOTIDE SEQUENCE [LARGE SCALE GENOMIC DNA]</scope>
    <source>
        <strain evidence="4 5">ATCC 201684</strain>
    </source>
</reference>
<evidence type="ECO:0000256" key="2">
    <source>
        <dbReference type="ARBA" id="ARBA00022614"/>
    </source>
</evidence>
<dbReference type="GO" id="GO:0006913">
    <property type="term" value="P:nucleocytoplasmic transport"/>
    <property type="evidence" value="ECO:0007669"/>
    <property type="project" value="TreeGrafter"/>
</dbReference>